<dbReference type="RefSeq" id="XP_012212758.1">
    <property type="nucleotide sequence ID" value="XM_012357368.1"/>
</dbReference>
<gene>
    <name evidence="1" type="ORF">SPRG_21983</name>
</gene>
<dbReference type="GeneID" id="24142415"/>
<proteinExistence type="predicted"/>
<dbReference type="EMBL" id="KK584063">
    <property type="protein sequence ID" value="KDO16533.1"/>
    <property type="molecule type" value="Genomic_DNA"/>
</dbReference>
<dbReference type="KEGG" id="spar:SPRG_21983"/>
<keyword evidence="2" id="KW-1185">Reference proteome</keyword>
<dbReference type="VEuPathDB" id="FungiDB:SPRG_21983"/>
<evidence type="ECO:0000313" key="2">
    <source>
        <dbReference type="Proteomes" id="UP000030745"/>
    </source>
</evidence>
<protein>
    <submittedName>
        <fullName evidence="1">Uncharacterized protein</fullName>
    </submittedName>
</protein>
<dbReference type="AlphaFoldDB" id="A0A067BEH3"/>
<name>A0A067BEH3_SAPPC</name>
<accession>A0A067BEH3</accession>
<organism evidence="1 2">
    <name type="scientific">Saprolegnia parasitica (strain CBS 223.65)</name>
    <dbReference type="NCBI Taxonomy" id="695850"/>
    <lineage>
        <taxon>Eukaryota</taxon>
        <taxon>Sar</taxon>
        <taxon>Stramenopiles</taxon>
        <taxon>Oomycota</taxon>
        <taxon>Saprolegniomycetes</taxon>
        <taxon>Saprolegniales</taxon>
        <taxon>Saprolegniaceae</taxon>
        <taxon>Saprolegnia</taxon>
    </lineage>
</organism>
<reference evidence="1 2" key="1">
    <citation type="journal article" date="2013" name="PLoS Genet.">
        <title>Distinctive expansion of potential virulence genes in the genome of the oomycete fish pathogen Saprolegnia parasitica.</title>
        <authorList>
            <person name="Jiang R.H."/>
            <person name="de Bruijn I."/>
            <person name="Haas B.J."/>
            <person name="Belmonte R."/>
            <person name="Lobach L."/>
            <person name="Christie J."/>
            <person name="van den Ackerveken G."/>
            <person name="Bottin A."/>
            <person name="Bulone V."/>
            <person name="Diaz-Moreno S.M."/>
            <person name="Dumas B."/>
            <person name="Fan L."/>
            <person name="Gaulin E."/>
            <person name="Govers F."/>
            <person name="Grenville-Briggs L.J."/>
            <person name="Horner N.R."/>
            <person name="Levin J.Z."/>
            <person name="Mammella M."/>
            <person name="Meijer H.J."/>
            <person name="Morris P."/>
            <person name="Nusbaum C."/>
            <person name="Oome S."/>
            <person name="Phillips A.J."/>
            <person name="van Rooyen D."/>
            <person name="Rzeszutek E."/>
            <person name="Saraiva M."/>
            <person name="Secombes C.J."/>
            <person name="Seidl M.F."/>
            <person name="Snel B."/>
            <person name="Stassen J.H."/>
            <person name="Sykes S."/>
            <person name="Tripathy S."/>
            <person name="van den Berg H."/>
            <person name="Vega-Arreguin J.C."/>
            <person name="Wawra S."/>
            <person name="Young S.K."/>
            <person name="Zeng Q."/>
            <person name="Dieguez-Uribeondo J."/>
            <person name="Russ C."/>
            <person name="Tyler B.M."/>
            <person name="van West P."/>
        </authorList>
    </citation>
    <scope>NUCLEOTIDE SEQUENCE [LARGE SCALE GENOMIC DNA]</scope>
    <source>
        <strain evidence="1 2">CBS 223.65</strain>
    </source>
</reference>
<evidence type="ECO:0000313" key="1">
    <source>
        <dbReference type="EMBL" id="KDO16533.1"/>
    </source>
</evidence>
<sequence length="137" mass="15911">MPSTNPRWKTAVLLCLPSCRQMSRGVSHQCVTTIQQSRCWLPTQHPMRAMCLQLPFHVCPWTISAARMRSMTVHGPTKPTRPSAWQPQQLLFPARVAVTTETTTCTKKRLTIRRAPQMTEHLRRSTPKCRRTLRRHR</sequence>
<dbReference type="Proteomes" id="UP000030745">
    <property type="component" value="Unassembled WGS sequence"/>
</dbReference>